<proteinExistence type="predicted"/>
<gene>
    <name evidence="2" type="ORF">AVDCRST_MAG25-556</name>
</gene>
<accession>A0A6J4R3H6</accession>
<evidence type="ECO:0000313" key="2">
    <source>
        <dbReference type="EMBL" id="CAA9458981.1"/>
    </source>
</evidence>
<name>A0A6J4R3H6_9ACTN</name>
<dbReference type="AlphaFoldDB" id="A0A6J4R3H6"/>
<dbReference type="EMBL" id="CADCVI010000038">
    <property type="protein sequence ID" value="CAA9458981.1"/>
    <property type="molecule type" value="Genomic_DNA"/>
</dbReference>
<sequence>MATRSEECTTASGAVTTITAWARAENPCARLGTCKGIGGGSRKHDEGPSTKARRDGHTSPGNIGDRAKGRESTTKAQDVHGTRIRLTRDGLAYDGEEEEFVPFSEMAGTRPASPPLWNPASNLFEVAVARRNGPDLIIRNLPLQTAVRLEEAITNALRERQS</sequence>
<organism evidence="2">
    <name type="scientific">uncultured Rubrobacteraceae bacterium</name>
    <dbReference type="NCBI Taxonomy" id="349277"/>
    <lineage>
        <taxon>Bacteria</taxon>
        <taxon>Bacillati</taxon>
        <taxon>Actinomycetota</taxon>
        <taxon>Rubrobacteria</taxon>
        <taxon>Rubrobacterales</taxon>
        <taxon>Rubrobacteraceae</taxon>
        <taxon>environmental samples</taxon>
    </lineage>
</organism>
<feature type="compositionally biased region" description="Basic and acidic residues" evidence="1">
    <location>
        <begin position="65"/>
        <end position="81"/>
    </location>
</feature>
<evidence type="ECO:0000256" key="1">
    <source>
        <dbReference type="SAM" id="MobiDB-lite"/>
    </source>
</evidence>
<protein>
    <submittedName>
        <fullName evidence="2">Uncharacterized protein</fullName>
    </submittedName>
</protein>
<reference evidence="2" key="1">
    <citation type="submission" date="2020-02" db="EMBL/GenBank/DDBJ databases">
        <authorList>
            <person name="Meier V. D."/>
        </authorList>
    </citation>
    <scope>NUCLEOTIDE SEQUENCE</scope>
    <source>
        <strain evidence="2">AVDCRST_MAG25</strain>
    </source>
</reference>
<feature type="compositionally biased region" description="Basic and acidic residues" evidence="1">
    <location>
        <begin position="42"/>
        <end position="57"/>
    </location>
</feature>
<feature type="region of interest" description="Disordered" evidence="1">
    <location>
        <begin position="31"/>
        <end position="83"/>
    </location>
</feature>